<feature type="domain" description="RanBP2-type" evidence="4">
    <location>
        <begin position="149"/>
        <end position="168"/>
    </location>
</feature>
<dbReference type="InterPro" id="IPR007717">
    <property type="entry name" value="NPL4_C"/>
</dbReference>
<dbReference type="SUPFAM" id="SSF90209">
    <property type="entry name" value="Ran binding protein zinc finger-like"/>
    <property type="match status" value="1"/>
</dbReference>
<evidence type="ECO:0000256" key="2">
    <source>
        <dbReference type="ARBA" id="ARBA00022771"/>
    </source>
</evidence>
<dbReference type="GO" id="GO:0008270">
    <property type="term" value="F:zinc ion binding"/>
    <property type="evidence" value="ECO:0007669"/>
    <property type="project" value="UniProtKB-KW"/>
</dbReference>
<evidence type="ECO:0000259" key="4">
    <source>
        <dbReference type="PROSITE" id="PS01358"/>
    </source>
</evidence>
<organism evidence="5 6">
    <name type="scientific">Papilio machaon</name>
    <name type="common">Old World swallowtail butterfly</name>
    <dbReference type="NCBI Taxonomy" id="76193"/>
    <lineage>
        <taxon>Eukaryota</taxon>
        <taxon>Metazoa</taxon>
        <taxon>Ecdysozoa</taxon>
        <taxon>Arthropoda</taxon>
        <taxon>Hexapoda</taxon>
        <taxon>Insecta</taxon>
        <taxon>Pterygota</taxon>
        <taxon>Neoptera</taxon>
        <taxon>Endopterygota</taxon>
        <taxon>Lepidoptera</taxon>
        <taxon>Glossata</taxon>
        <taxon>Ditrysia</taxon>
        <taxon>Papilionoidea</taxon>
        <taxon>Papilionidae</taxon>
        <taxon>Papilioninae</taxon>
        <taxon>Papilio</taxon>
    </lineage>
</organism>
<evidence type="ECO:0000256" key="1">
    <source>
        <dbReference type="ARBA" id="ARBA00022723"/>
    </source>
</evidence>
<evidence type="ECO:0000313" key="6">
    <source>
        <dbReference type="Proteomes" id="UP000053240"/>
    </source>
</evidence>
<reference evidence="5 6" key="1">
    <citation type="journal article" date="2015" name="Nat. Commun.">
        <title>Outbred genome sequencing and CRISPR/Cas9 gene editing in butterflies.</title>
        <authorList>
            <person name="Li X."/>
            <person name="Fan D."/>
            <person name="Zhang W."/>
            <person name="Liu G."/>
            <person name="Zhang L."/>
            <person name="Zhao L."/>
            <person name="Fang X."/>
            <person name="Chen L."/>
            <person name="Dong Y."/>
            <person name="Chen Y."/>
            <person name="Ding Y."/>
            <person name="Zhao R."/>
            <person name="Feng M."/>
            <person name="Zhu Y."/>
            <person name="Feng Y."/>
            <person name="Jiang X."/>
            <person name="Zhu D."/>
            <person name="Xiang H."/>
            <person name="Feng X."/>
            <person name="Li S."/>
            <person name="Wang J."/>
            <person name="Zhang G."/>
            <person name="Kronforst M.R."/>
            <person name="Wang W."/>
        </authorList>
    </citation>
    <scope>NUCLEOTIDE SEQUENCE [LARGE SCALE GENOMIC DNA]</scope>
    <source>
        <strain evidence="5">Ya'a_city_454_Pm</strain>
        <tissue evidence="5">Whole body</tissue>
    </source>
</reference>
<proteinExistence type="predicted"/>
<dbReference type="Gene3D" id="2.30.30.380">
    <property type="entry name" value="Zn-finger domain of Sec23/24"/>
    <property type="match status" value="1"/>
</dbReference>
<dbReference type="Pfam" id="PF05021">
    <property type="entry name" value="NPL4"/>
    <property type="match status" value="1"/>
</dbReference>
<dbReference type="Proteomes" id="UP000053240">
    <property type="component" value="Unassembled WGS sequence"/>
</dbReference>
<gene>
    <name evidence="5" type="ORF">RR48_11633</name>
</gene>
<keyword evidence="3" id="KW-0862">Zinc</keyword>
<dbReference type="InterPro" id="IPR001876">
    <property type="entry name" value="Znf_RanBP2"/>
</dbReference>
<dbReference type="EMBL" id="KQ460779">
    <property type="protein sequence ID" value="KPJ12377.1"/>
    <property type="molecule type" value="Genomic_DNA"/>
</dbReference>
<evidence type="ECO:0000256" key="3">
    <source>
        <dbReference type="ARBA" id="ARBA00022833"/>
    </source>
</evidence>
<dbReference type="InterPro" id="IPR036443">
    <property type="entry name" value="Znf_RanBP2_sf"/>
</dbReference>
<protein>
    <submittedName>
        <fullName evidence="5">Nuclear protein localization protein 4-like</fullName>
    </submittedName>
</protein>
<name>A0A194R3W0_PAPMA</name>
<evidence type="ECO:0000313" key="5">
    <source>
        <dbReference type="EMBL" id="KPJ12377.1"/>
    </source>
</evidence>
<dbReference type="AlphaFoldDB" id="A0A194R3W0"/>
<sequence length="224" mass="24033">MAYFQERDAYGNEVGVSARRVPVAYLLVDVPVGVARQPPAPHAPPPARSAPPPALHSLRDLHRHLEAAPSFLEAMSELHVLLYLCTNEALPLSLSCMSPLLAAVRAQDAAGAERWRAGPQPATLLQLARAAAEGEGEMSPASGAGAALWTCALCTYHNAADLRACEMCAMPSVVSCEGEARGQQHTERKLSTRCDTRRCVLFVLSLRRNATAADITHIFNVSQT</sequence>
<dbReference type="PROSITE" id="PS01358">
    <property type="entry name" value="ZF_RANBP2_1"/>
    <property type="match status" value="1"/>
</dbReference>
<accession>A0A194R3W0</accession>
<dbReference type="InParanoid" id="A0A194R3W0"/>
<dbReference type="STRING" id="76193.A0A194R3W0"/>
<keyword evidence="1" id="KW-0479">Metal-binding</keyword>
<keyword evidence="2" id="KW-0863">Zinc-finger</keyword>
<keyword evidence="6" id="KW-1185">Reference proteome</keyword>
<dbReference type="SMART" id="SM00547">
    <property type="entry name" value="ZnF_RBZ"/>
    <property type="match status" value="1"/>
</dbReference>